<dbReference type="PANTHER" id="PTHR32012">
    <property type="entry name" value="TRANSMEMBRANE PROTEIN 182-RELATED"/>
    <property type="match status" value="1"/>
</dbReference>
<evidence type="ECO:0000256" key="6">
    <source>
        <dbReference type="ARBA" id="ARBA00022692"/>
    </source>
</evidence>
<evidence type="ECO:0000256" key="3">
    <source>
        <dbReference type="ARBA" id="ARBA00014600"/>
    </source>
</evidence>
<dbReference type="InterPro" id="IPR004031">
    <property type="entry name" value="PMP22/EMP/MP20/Claudin"/>
</dbReference>
<feature type="transmembrane region" description="Helical" evidence="11">
    <location>
        <begin position="218"/>
        <end position="240"/>
    </location>
</feature>
<evidence type="ECO:0000256" key="4">
    <source>
        <dbReference type="ARBA" id="ARBA00022475"/>
    </source>
</evidence>
<proteinExistence type="inferred from homology"/>
<dbReference type="AlphaFoldDB" id="A0A5A9P0I0"/>
<comment type="caution">
    <text evidence="12">The sequence shown here is derived from an EMBL/GenBank/DDBJ whole genome shotgun (WGS) entry which is preliminary data.</text>
</comment>
<protein>
    <recommendedName>
        <fullName evidence="3">Transmembrane protein 182</fullName>
    </recommendedName>
</protein>
<dbReference type="Proteomes" id="UP000324632">
    <property type="component" value="Chromosome 10"/>
</dbReference>
<evidence type="ECO:0000256" key="8">
    <source>
        <dbReference type="ARBA" id="ARBA00022989"/>
    </source>
</evidence>
<dbReference type="Pfam" id="PF13903">
    <property type="entry name" value="Claudin_2"/>
    <property type="match status" value="1"/>
</dbReference>
<evidence type="ECO:0000256" key="9">
    <source>
        <dbReference type="ARBA" id="ARBA00023136"/>
    </source>
</evidence>
<evidence type="ECO:0000313" key="12">
    <source>
        <dbReference type="EMBL" id="KAA0716004.1"/>
    </source>
</evidence>
<reference evidence="12 13" key="1">
    <citation type="journal article" date="2019" name="Mol. Ecol. Resour.">
        <title>Chromosome-level genome assembly of Triplophysa tibetana, a fish adapted to the harsh high-altitude environment of the Tibetan Plateau.</title>
        <authorList>
            <person name="Yang X."/>
            <person name="Liu H."/>
            <person name="Ma Z."/>
            <person name="Zou Y."/>
            <person name="Zou M."/>
            <person name="Mao Y."/>
            <person name="Li X."/>
            <person name="Wang H."/>
            <person name="Chen T."/>
            <person name="Wang W."/>
            <person name="Yang R."/>
        </authorList>
    </citation>
    <scope>NUCLEOTIDE SEQUENCE [LARGE SCALE GENOMIC DNA]</scope>
    <source>
        <strain evidence="12">TTIB1903HZAU</strain>
        <tissue evidence="12">Muscle</tissue>
    </source>
</reference>
<feature type="transmembrane region" description="Helical" evidence="11">
    <location>
        <begin position="170"/>
        <end position="188"/>
    </location>
</feature>
<keyword evidence="4" id="KW-1003">Cell membrane</keyword>
<dbReference type="GO" id="GO:0007517">
    <property type="term" value="P:muscle organ development"/>
    <property type="evidence" value="ECO:0007669"/>
    <property type="project" value="UniProtKB-KW"/>
</dbReference>
<keyword evidence="9 11" id="KW-0472">Membrane</keyword>
<keyword evidence="6 11" id="KW-0812">Transmembrane</keyword>
<evidence type="ECO:0000313" key="13">
    <source>
        <dbReference type="Proteomes" id="UP000324632"/>
    </source>
</evidence>
<organism evidence="12 13">
    <name type="scientific">Triplophysa tibetana</name>
    <dbReference type="NCBI Taxonomy" id="1572043"/>
    <lineage>
        <taxon>Eukaryota</taxon>
        <taxon>Metazoa</taxon>
        <taxon>Chordata</taxon>
        <taxon>Craniata</taxon>
        <taxon>Vertebrata</taxon>
        <taxon>Euteleostomi</taxon>
        <taxon>Actinopterygii</taxon>
        <taxon>Neopterygii</taxon>
        <taxon>Teleostei</taxon>
        <taxon>Ostariophysi</taxon>
        <taxon>Cypriniformes</taxon>
        <taxon>Nemacheilidae</taxon>
        <taxon>Triplophysa</taxon>
    </lineage>
</organism>
<gene>
    <name evidence="12" type="ORF">E1301_Tti016100</name>
</gene>
<evidence type="ECO:0000256" key="7">
    <source>
        <dbReference type="ARBA" id="ARBA00022729"/>
    </source>
</evidence>
<comment type="similarity">
    <text evidence="2">Belongs to the TMEM182 family.</text>
</comment>
<name>A0A5A9P0I0_9TELE</name>
<evidence type="ECO:0000256" key="2">
    <source>
        <dbReference type="ARBA" id="ARBA00006418"/>
    </source>
</evidence>
<sequence length="249" mass="28235">MKLRVALFFAGLFGALATLFILLSFGTDYWLLASETCKPHGVFILEVEKGDTVVTQDHDFLSQDENITFHHEGLFWRCSFDDRMSKDDDLWKFWFENQAHAKVCKPSYLLPFPFPDQNYNSTSYQTAIIYRGFWSVSMLLGVVAVVAGGFIIICAAPFTSHRLYKAGGSLYLISGFFLLIVTVMYVIWLDVLDVMSLYENYQTVTKCQGFKLSMTYGLSFMLAPVGVFFCLLSGLLFLAIGRAIKQNDL</sequence>
<evidence type="ECO:0000256" key="5">
    <source>
        <dbReference type="ARBA" id="ARBA00022541"/>
    </source>
</evidence>
<keyword evidence="13" id="KW-1185">Reference proteome</keyword>
<evidence type="ECO:0000256" key="11">
    <source>
        <dbReference type="SAM" id="Phobius"/>
    </source>
</evidence>
<dbReference type="GO" id="GO:0005886">
    <property type="term" value="C:plasma membrane"/>
    <property type="evidence" value="ECO:0007669"/>
    <property type="project" value="UniProtKB-SubCell"/>
</dbReference>
<dbReference type="Gene3D" id="1.20.140.150">
    <property type="match status" value="1"/>
</dbReference>
<keyword evidence="7" id="KW-0732">Signal</keyword>
<dbReference type="EMBL" id="SOYY01000010">
    <property type="protein sequence ID" value="KAA0716004.1"/>
    <property type="molecule type" value="Genomic_DNA"/>
</dbReference>
<keyword evidence="8 11" id="KW-1133">Transmembrane helix</keyword>
<evidence type="ECO:0000256" key="10">
    <source>
        <dbReference type="ARBA" id="ARBA00023180"/>
    </source>
</evidence>
<evidence type="ECO:0000256" key="1">
    <source>
        <dbReference type="ARBA" id="ARBA00004651"/>
    </source>
</evidence>
<dbReference type="PANTHER" id="PTHR32012:SF0">
    <property type="entry name" value="TRANSMEMBRANE PROTEIN 182"/>
    <property type="match status" value="1"/>
</dbReference>
<comment type="subcellular location">
    <subcellularLocation>
        <location evidence="1">Cell membrane</location>
        <topology evidence="1">Multi-pass membrane protein</topology>
    </subcellularLocation>
</comment>
<feature type="transmembrane region" description="Helical" evidence="11">
    <location>
        <begin position="133"/>
        <end position="158"/>
    </location>
</feature>
<accession>A0A5A9P0I0</accession>
<keyword evidence="5" id="KW-0517">Myogenesis</keyword>
<keyword evidence="10" id="KW-0325">Glycoprotein</keyword>
<dbReference type="InterPro" id="IPR026763">
    <property type="entry name" value="TMEM182"/>
</dbReference>